<feature type="region of interest" description="Disordered" evidence="2">
    <location>
        <begin position="1651"/>
        <end position="1678"/>
    </location>
</feature>
<feature type="compositionally biased region" description="Basic and acidic residues" evidence="2">
    <location>
        <begin position="743"/>
        <end position="756"/>
    </location>
</feature>
<feature type="compositionally biased region" description="Basic residues" evidence="2">
    <location>
        <begin position="537"/>
        <end position="546"/>
    </location>
</feature>
<feature type="compositionally biased region" description="Low complexity" evidence="2">
    <location>
        <begin position="913"/>
        <end position="922"/>
    </location>
</feature>
<keyword evidence="4" id="KW-1185">Reference proteome</keyword>
<gene>
    <name evidence="3" type="ORF">CHLRE_07g341000v5</name>
</gene>
<feature type="compositionally biased region" description="Low complexity" evidence="2">
    <location>
        <begin position="930"/>
        <end position="942"/>
    </location>
</feature>
<feature type="compositionally biased region" description="Low complexity" evidence="2">
    <location>
        <begin position="20"/>
        <end position="33"/>
    </location>
</feature>
<feature type="region of interest" description="Disordered" evidence="2">
    <location>
        <begin position="533"/>
        <end position="871"/>
    </location>
</feature>
<dbReference type="PANTHER" id="PTHR11501:SF18">
    <property type="entry name" value="MICROTUBULE-ASSOCIATED PROTEIN"/>
    <property type="match status" value="1"/>
</dbReference>
<dbReference type="InParanoid" id="A0A2K3DKN3"/>
<dbReference type="Gramene" id="PNW81107">
    <property type="protein sequence ID" value="PNW81107"/>
    <property type="gene ID" value="CHLRE_07g341000v5"/>
</dbReference>
<feature type="region of interest" description="Disordered" evidence="2">
    <location>
        <begin position="215"/>
        <end position="249"/>
    </location>
</feature>
<accession>A0A2K3DKN3</accession>
<feature type="compositionally biased region" description="Low complexity" evidence="2">
    <location>
        <begin position="1652"/>
        <end position="1678"/>
    </location>
</feature>
<feature type="compositionally biased region" description="Low complexity" evidence="2">
    <location>
        <begin position="687"/>
        <end position="701"/>
    </location>
</feature>
<feature type="compositionally biased region" description="Gly residues" evidence="2">
    <location>
        <begin position="967"/>
        <end position="976"/>
    </location>
</feature>
<feature type="region of interest" description="Disordered" evidence="2">
    <location>
        <begin position="2752"/>
        <end position="2776"/>
    </location>
</feature>
<feature type="compositionally biased region" description="Low complexity" evidence="2">
    <location>
        <begin position="52"/>
        <end position="95"/>
    </location>
</feature>
<dbReference type="InterPro" id="IPR027324">
    <property type="entry name" value="MAP2/MAP4/Tau"/>
</dbReference>
<dbReference type="GO" id="GO:0003677">
    <property type="term" value="F:DNA binding"/>
    <property type="evidence" value="ECO:0007669"/>
    <property type="project" value="InterPro"/>
</dbReference>
<dbReference type="InterPro" id="IPR017956">
    <property type="entry name" value="AT_hook_DNA-bd_motif"/>
</dbReference>
<feature type="compositionally biased region" description="Acidic residues" evidence="2">
    <location>
        <begin position="759"/>
        <end position="775"/>
    </location>
</feature>
<feature type="region of interest" description="Disordered" evidence="2">
    <location>
        <begin position="913"/>
        <end position="1053"/>
    </location>
</feature>
<feature type="region of interest" description="Disordered" evidence="2">
    <location>
        <begin position="445"/>
        <end position="486"/>
    </location>
</feature>
<dbReference type="KEGG" id="cre:CHLRE_07g341000v5"/>
<evidence type="ECO:0000313" key="4">
    <source>
        <dbReference type="Proteomes" id="UP000006906"/>
    </source>
</evidence>
<evidence type="ECO:0000256" key="1">
    <source>
        <dbReference type="SAM" id="Coils"/>
    </source>
</evidence>
<dbReference type="PANTHER" id="PTHR11501">
    <property type="entry name" value="MICROTUBULE-ASSOCIATED PROTEIN"/>
    <property type="match status" value="1"/>
</dbReference>
<protein>
    <submittedName>
        <fullName evidence="3">Uncharacterized protein</fullName>
    </submittedName>
</protein>
<feature type="compositionally biased region" description="Acidic residues" evidence="2">
    <location>
        <begin position="980"/>
        <end position="1008"/>
    </location>
</feature>
<dbReference type="PRINTS" id="PR00929">
    <property type="entry name" value="ATHOOK"/>
</dbReference>
<feature type="region of interest" description="Disordered" evidence="2">
    <location>
        <begin position="2456"/>
        <end position="2506"/>
    </location>
</feature>
<feature type="compositionally biased region" description="Low complexity" evidence="2">
    <location>
        <begin position="139"/>
        <end position="171"/>
    </location>
</feature>
<feature type="compositionally biased region" description="Low complexity" evidence="2">
    <location>
        <begin position="624"/>
        <end position="649"/>
    </location>
</feature>
<feature type="compositionally biased region" description="Low complexity" evidence="2">
    <location>
        <begin position="853"/>
        <end position="871"/>
    </location>
</feature>
<dbReference type="SMART" id="SM00384">
    <property type="entry name" value="AT_hook"/>
    <property type="match status" value="8"/>
</dbReference>
<feature type="region of interest" description="Disordered" evidence="2">
    <location>
        <begin position="1868"/>
        <end position="1902"/>
    </location>
</feature>
<feature type="compositionally biased region" description="Low complexity" evidence="2">
    <location>
        <begin position="474"/>
        <end position="486"/>
    </location>
</feature>
<dbReference type="RefSeq" id="XP_042922957.1">
    <property type="nucleotide sequence ID" value="XM_043064349.1"/>
</dbReference>
<feature type="region of interest" description="Disordered" evidence="2">
    <location>
        <begin position="2203"/>
        <end position="2229"/>
    </location>
</feature>
<feature type="region of interest" description="Disordered" evidence="2">
    <location>
        <begin position="277"/>
        <end position="322"/>
    </location>
</feature>
<feature type="compositionally biased region" description="Gly residues" evidence="2">
    <location>
        <begin position="1021"/>
        <end position="1030"/>
    </location>
</feature>
<feature type="region of interest" description="Disordered" evidence="2">
    <location>
        <begin position="385"/>
        <end position="422"/>
    </location>
</feature>
<evidence type="ECO:0000313" key="3">
    <source>
        <dbReference type="EMBL" id="PNW81107.1"/>
    </source>
</evidence>
<dbReference type="STRING" id="3055.A0A2K3DKN3"/>
<feature type="coiled-coil region" evidence="1">
    <location>
        <begin position="1092"/>
        <end position="1119"/>
    </location>
</feature>
<feature type="compositionally biased region" description="Low complexity" evidence="2">
    <location>
        <begin position="310"/>
        <end position="322"/>
    </location>
</feature>
<organism evidence="3 4">
    <name type="scientific">Chlamydomonas reinhardtii</name>
    <name type="common">Chlamydomonas smithii</name>
    <dbReference type="NCBI Taxonomy" id="3055"/>
    <lineage>
        <taxon>Eukaryota</taxon>
        <taxon>Viridiplantae</taxon>
        <taxon>Chlorophyta</taxon>
        <taxon>core chlorophytes</taxon>
        <taxon>Chlorophyceae</taxon>
        <taxon>CS clade</taxon>
        <taxon>Chlamydomonadales</taxon>
        <taxon>Chlamydomonadaceae</taxon>
        <taxon>Chlamydomonas</taxon>
    </lineage>
</organism>
<feature type="compositionally biased region" description="Low complexity" evidence="2">
    <location>
        <begin position="578"/>
        <end position="599"/>
    </location>
</feature>
<keyword evidence="1" id="KW-0175">Coiled coil</keyword>
<name>A0A2K3DKN3_CHLRE</name>
<sequence>MTLLELRLARHRQSVPPPQQQRSTRSASGSVRTGQGGRRSGRSAPDAAVTPGARSTARITRAAAAAATAAAGAPSGETADAAARDAPPAAVPAAAFTLGASEPQLPVVKRGPGRPRKLPLPAPTPAHTAAPAGGLQGHPQAPTAVEAATAAAAASAAPAAAGAPLPPVVKRGPGRPRKLPLPAAAPEPAGGAYGLPQAKAATNAAAVAAAAAAPAAPAAKSALPPPVEKRGPGRPRKLPLPTTGPGPAPAGAVQGVSNYIAAIDVAAAAAAAAAPAAPEAKSALPPPVEKRGPGQPRKLPLPAAGPGPAPAGEVPGPLQAPPAVDTLATAAAATIAAPAAESAPPPPVEKRGPGRPRKLPLSAPVPAAGVQGLAQAPAAEEAAAATAAATTAAPAAESAPPPPIGKRGPGRPRKLPLPAPAPAAGVQGIAHVPAAAAAATAAARSAAPVADSAPPRPVEKRGPGRPRKLPLTAPAPAGIEQGAAPAGPAASLSRAAIAAAAAAAAAAAPPTAVAVPALAAGGSGAFRPITAALHPAPLKRPRGRPPKARDAPPAAVAVVSEGLDSAGPGSATKGPSGAVTAAAAAAAAEADNAAAAAAPAKRRGRPPGASSGAVAAEREERGAGDALAQPPQPAPAKAAGPQGQVAAAAEGLQGGQVAGSQAVVEDSAGLKSGQPGSRARRREGGNVAEVAAAEAAASLAAGGQQDVAEAGGAVARWGKPPRRQQQQRQDRQAPASQTQAPVREQEEAVQKHERVAGEPQEEQQEEQQEEEQQEEQQERAGASKTRRKQQPAAAAQAASQPGRRGRKGAALDELAALPTTSAGEAAARPSHRRSQQSGRQPQPQLQPQPLPQAAPASGARAAGAAAARAAGDTGIAGTAGHVAAGGGAVGGSTGLMSAVARVLAAAVRVAPTLATARVEPGWSSGGGGSSSNDSDTSSSDGSDGAGGSDREEESDGEAPQPMDVDGAVGGGGGDGGSSDESSEESSEEGSEESSSDDGSDGDDGESADADGVSEGPDGLEGLEGGVGGSSDGDRMQGVDEEGPGPAADGGEDAKAGATFAAAGVNNGMPEPGAAADAAVTAAPAPAVDGNKLAQKRAQAAAAMRRMRAQQQQLAAAARTAAGAGALTHALPRASFMAAYYRQVLRSAPYLPPYRHGQWCAAELALMSLTRRTLPPLGRSASKIRAMDMLALRDRAALEAMDAAATAARLAFPLGLLLRGPRLTPVDGAHLREHARLARAARRLAGVILPGPGLGVGSRVVEFGAAPELGSGAGGAGTGRAAGGTADADVGGGAGGGGGDGGAAVGAGAGPGAAVGAGAGAGAGAVEREMLLPYIAVMAAAAGVAPPPSAALLLQLPQLPAGLQMPGSIPPAGSTAGVVVASAGASSAMAGSGAAGADCGLAVRVVGEGGVGGAVHVDGRWQAAVAPAAPLAGGRAVAAAASVASQLRRLLLAEREARGSGVAAAAAAGAYGGGGDGHSGRATAEALPEAAAVVSPEAAAVAAASALGVAPLRSALGAPAPMWAACLPAAALCPGLPLPAASTSAPVDTADGLLADSKLQPRMRPAAPGPLQEARAAAASAVVGLHDSVKAQRRTVEAAAAGAVPAPVEAAAALMPAAGPPLCVGRAPEAAAQAADLALLALAGPWWGGASGCDGRSSTGSGSSRDGSSDDGQALSASGSGTAASAVAGPLVPAAVAAVRLPAAPSPLNASGGLGEYAAHALELLLPAEGVDLSRRLLAIRHGVATCAAASAPAASLAAPVRPPAGMLRVRFGCGMCAACRDVADGRAGVGGAGGGGTQPCLRPITALGGGGSDKVHIGYLRRPLLASSAEKLFGRERAAAAAVTAALGWPPQLVYSAAAAAAESGGQALWGTAGPEPEGNRERRRQKRPRSERAEAEEALEAMGRAGDAALLRPLWRRRPSATRIWEGNANEAGDGQAQQEGERQGRETAMPGSTAGAAGGTSGSTGAVPEECDWDDVDEQYDSLDEMPLDVRRGRSRRIAARLRRRRLAAAELNGFPTNVDGAVTLAPPEAEFARRRLATVAPAAPDGLVLDGERRARNARWLTPYADKVMELRRAELLLSARTEAHRALLGAGAARPWVLRREAQPPGRSGLPLAGLIDVTNGPIAAAPAAGRRLPPAVVLAAAAAAGAAGLTHVALTAPLYPPRASDACAWCGALGHTNKLTCPLRTLCAPPLQLLAPAHSGPGRSAAPQQSPRRGGARPGDGAGVVPHAQAAAVEMVAAARSLPAPHVLLPVPPPPLRHPLPHNLPRAWHHYSTVLAAAGQLPCGGAADAAHDTTTVTNSSICGDLSGAAAVDDARARLAVALKDAAAAETQLLPPPPPPGGEGPALWEPEPDVVEVRDASEARRLAAARARRKGIKAAERAQRRLAAAATPEQRRQAVSAVHWAVAALEKAKVLQQQADAKLQRRTYVQRLRQLQRDEAAVLAAAAPRAWAAHHAAGDGRPGDRKRKSGIDEAAAPAGRAQAKKQKRREGPDDHAGAAPLAAGLGVGPEAAAAAARTAAAAVAAAAAATGDAVSASPPLPTWLPRVPRATLDLMAALDAAHPWATGFRPVLRLAGLDADGASAVAAAEAVAAAGAARLRKSAPPRSVMRNQHVKPAAAEADGAGAAGDAEVAAVGAVGAAVGTGAGVGGFAQHRANDGAGAAATAPRGVDQSNAGAAACAAAAADAAADTAGAADSAVDAARVAATTTVVTSHRDRALANAAVAAVEDAGRAAAAARAALAAAGLLPAQPRPGAPSHQDERGPGMGAAGSASWVLQPAPEPLGCEMLLALALLTEAATLAGVAGAGRGDLPSMHSGT</sequence>
<dbReference type="EMBL" id="CM008968">
    <property type="protein sequence ID" value="PNW81107.1"/>
    <property type="molecule type" value="Genomic_DNA"/>
</dbReference>
<dbReference type="GO" id="GO:0008017">
    <property type="term" value="F:microtubule binding"/>
    <property type="evidence" value="ECO:0007669"/>
    <property type="project" value="InterPro"/>
</dbReference>
<dbReference type="Proteomes" id="UP000006906">
    <property type="component" value="Chromosome 7"/>
</dbReference>
<feature type="compositionally biased region" description="Low complexity" evidence="2">
    <location>
        <begin position="1927"/>
        <end position="1940"/>
    </location>
</feature>
<feature type="region of interest" description="Disordered" evidence="2">
    <location>
        <begin position="337"/>
        <end position="364"/>
    </location>
</feature>
<feature type="compositionally biased region" description="Low complexity" evidence="2">
    <location>
        <begin position="385"/>
        <end position="398"/>
    </location>
</feature>
<reference evidence="3 4" key="1">
    <citation type="journal article" date="2007" name="Science">
        <title>The Chlamydomonas genome reveals the evolution of key animal and plant functions.</title>
        <authorList>
            <person name="Merchant S.S."/>
            <person name="Prochnik S.E."/>
            <person name="Vallon O."/>
            <person name="Harris E.H."/>
            <person name="Karpowicz S.J."/>
            <person name="Witman G.B."/>
            <person name="Terry A."/>
            <person name="Salamov A."/>
            <person name="Fritz-Laylin L.K."/>
            <person name="Marechal-Drouard L."/>
            <person name="Marshall W.F."/>
            <person name="Qu L.H."/>
            <person name="Nelson D.R."/>
            <person name="Sanderfoot A.A."/>
            <person name="Spalding M.H."/>
            <person name="Kapitonov V.V."/>
            <person name="Ren Q."/>
            <person name="Ferris P."/>
            <person name="Lindquist E."/>
            <person name="Shapiro H."/>
            <person name="Lucas S.M."/>
            <person name="Grimwood J."/>
            <person name="Schmutz J."/>
            <person name="Cardol P."/>
            <person name="Cerutti H."/>
            <person name="Chanfreau G."/>
            <person name="Chen C.L."/>
            <person name="Cognat V."/>
            <person name="Croft M.T."/>
            <person name="Dent R."/>
            <person name="Dutcher S."/>
            <person name="Fernandez E."/>
            <person name="Fukuzawa H."/>
            <person name="Gonzalez-Ballester D."/>
            <person name="Gonzalez-Halphen D."/>
            <person name="Hallmann A."/>
            <person name="Hanikenne M."/>
            <person name="Hippler M."/>
            <person name="Inwood W."/>
            <person name="Jabbari K."/>
            <person name="Kalanon M."/>
            <person name="Kuras R."/>
            <person name="Lefebvre P.A."/>
            <person name="Lemaire S.D."/>
            <person name="Lobanov A.V."/>
            <person name="Lohr M."/>
            <person name="Manuell A."/>
            <person name="Meier I."/>
            <person name="Mets L."/>
            <person name="Mittag M."/>
            <person name="Mittelmeier T."/>
            <person name="Moroney J.V."/>
            <person name="Moseley J."/>
            <person name="Napoli C."/>
            <person name="Nedelcu A.M."/>
            <person name="Niyogi K."/>
            <person name="Novoselov S.V."/>
            <person name="Paulsen I.T."/>
            <person name="Pazour G."/>
            <person name="Purton S."/>
            <person name="Ral J.P."/>
            <person name="Riano-Pachon D.M."/>
            <person name="Riekhof W."/>
            <person name="Rymarquis L."/>
            <person name="Schroda M."/>
            <person name="Stern D."/>
            <person name="Umen J."/>
            <person name="Willows R."/>
            <person name="Wilson N."/>
            <person name="Zimmer S.L."/>
            <person name="Allmer J."/>
            <person name="Balk J."/>
            <person name="Bisova K."/>
            <person name="Chen C.J."/>
            <person name="Elias M."/>
            <person name="Gendler K."/>
            <person name="Hauser C."/>
            <person name="Lamb M.R."/>
            <person name="Ledford H."/>
            <person name="Long J.C."/>
            <person name="Minagawa J."/>
            <person name="Page M.D."/>
            <person name="Pan J."/>
            <person name="Pootakham W."/>
            <person name="Roje S."/>
            <person name="Rose A."/>
            <person name="Stahlberg E."/>
            <person name="Terauchi A.M."/>
            <person name="Yang P."/>
            <person name="Ball S."/>
            <person name="Bowler C."/>
            <person name="Dieckmann C.L."/>
            <person name="Gladyshev V.N."/>
            <person name="Green P."/>
            <person name="Jorgensen R."/>
            <person name="Mayfield S."/>
            <person name="Mueller-Roeber B."/>
            <person name="Rajamani S."/>
            <person name="Sayre R.T."/>
            <person name="Brokstein P."/>
            <person name="Dubchak I."/>
            <person name="Goodstein D."/>
            <person name="Hornick L."/>
            <person name="Huang Y.W."/>
            <person name="Jhaveri J."/>
            <person name="Luo Y."/>
            <person name="Martinez D."/>
            <person name="Ngau W.C."/>
            <person name="Otillar B."/>
            <person name="Poliakov A."/>
            <person name="Porter A."/>
            <person name="Szajkowski L."/>
            <person name="Werner G."/>
            <person name="Zhou K."/>
            <person name="Grigoriev I.V."/>
            <person name="Rokhsar D.S."/>
            <person name="Grossman A.R."/>
        </authorList>
    </citation>
    <scope>NUCLEOTIDE SEQUENCE [LARGE SCALE GENOMIC DNA]</scope>
    <source>
        <strain evidence="4">CC-503</strain>
    </source>
</reference>
<feature type="region of interest" description="Disordered" evidence="2">
    <location>
        <begin position="1923"/>
        <end position="1972"/>
    </location>
</feature>
<evidence type="ECO:0000256" key="2">
    <source>
        <dbReference type="SAM" id="MobiDB-lite"/>
    </source>
</evidence>
<dbReference type="OrthoDB" id="552912at2759"/>
<proteinExistence type="predicted"/>
<feature type="region of interest" description="Disordered" evidence="2">
    <location>
        <begin position="1"/>
        <end position="185"/>
    </location>
</feature>
<feature type="compositionally biased region" description="Low complexity" evidence="2">
    <location>
        <begin position="790"/>
        <end position="801"/>
    </location>
</feature>
<dbReference type="GeneID" id="66054112"/>